<evidence type="ECO:0000313" key="3">
    <source>
        <dbReference type="Proteomes" id="UP000275385"/>
    </source>
</evidence>
<keyword evidence="3" id="KW-1185">Reference proteome</keyword>
<name>A0A420XWV2_9PEZI</name>
<organism evidence="2 3">
    <name type="scientific">Coniochaeta pulveracea</name>
    <dbReference type="NCBI Taxonomy" id="177199"/>
    <lineage>
        <taxon>Eukaryota</taxon>
        <taxon>Fungi</taxon>
        <taxon>Dikarya</taxon>
        <taxon>Ascomycota</taxon>
        <taxon>Pezizomycotina</taxon>
        <taxon>Sordariomycetes</taxon>
        <taxon>Sordariomycetidae</taxon>
        <taxon>Coniochaetales</taxon>
        <taxon>Coniochaetaceae</taxon>
        <taxon>Coniochaeta</taxon>
    </lineage>
</organism>
<accession>A0A420XWV2</accession>
<dbReference type="Proteomes" id="UP000275385">
    <property type="component" value="Unassembled WGS sequence"/>
</dbReference>
<reference evidence="2 3" key="1">
    <citation type="submission" date="2018-08" db="EMBL/GenBank/DDBJ databases">
        <title>Draft genome of the lignicolous fungus Coniochaeta pulveracea.</title>
        <authorList>
            <person name="Borstlap C.J."/>
            <person name="De Witt R.N."/>
            <person name="Botha A."/>
            <person name="Volschenk H."/>
        </authorList>
    </citation>
    <scope>NUCLEOTIDE SEQUENCE [LARGE SCALE GENOMIC DNA]</scope>
    <source>
        <strain evidence="2 3">CAB683</strain>
    </source>
</reference>
<evidence type="ECO:0000256" key="1">
    <source>
        <dbReference type="SAM" id="MobiDB-lite"/>
    </source>
</evidence>
<dbReference type="EMBL" id="QVQW01000131">
    <property type="protein sequence ID" value="RKU39938.1"/>
    <property type="molecule type" value="Genomic_DNA"/>
</dbReference>
<gene>
    <name evidence="2" type="ORF">DL546_000825</name>
</gene>
<sequence length="318" mass="35192">MRPTKRQLHIARNVGLGTDSPPETPTTLSPSLTQQNSPKLRDSPAQGRAYPTPMSQSSNRFGPLADGLDYRSCPPLRRDELSPRSTGDSDSSAEETESSDSESIAPDIPEAPPPPVARAQGRTTTIATFVVHDMGTFESGDEERVSAVRPHTIDECPDSPRGLALRTEIDQTLMYQFPQLDCSDASASDASDSSDLDADGEFEEQLMKRRAERRRRRMTAGSIGKRTITESIGSDSDMEDHRSQIPFFLDPSQAGSSARRLRRKVGNRTSLLFHDPPMPRIDQMDEPPTSGDEFLDDDALKELPYYKLDYITMEVDSS</sequence>
<feature type="compositionally biased region" description="Acidic residues" evidence="1">
    <location>
        <begin position="91"/>
        <end position="100"/>
    </location>
</feature>
<dbReference type="AlphaFoldDB" id="A0A420XWV2"/>
<dbReference type="STRING" id="177199.A0A420XWV2"/>
<feature type="region of interest" description="Disordered" evidence="1">
    <location>
        <begin position="269"/>
        <end position="296"/>
    </location>
</feature>
<evidence type="ECO:0000313" key="2">
    <source>
        <dbReference type="EMBL" id="RKU39938.1"/>
    </source>
</evidence>
<comment type="caution">
    <text evidence="2">The sequence shown here is derived from an EMBL/GenBank/DDBJ whole genome shotgun (WGS) entry which is preliminary data.</text>
</comment>
<feature type="region of interest" description="Disordered" evidence="1">
    <location>
        <begin position="1"/>
        <end position="120"/>
    </location>
</feature>
<dbReference type="OrthoDB" id="4186058at2759"/>
<proteinExistence type="predicted"/>
<protein>
    <submittedName>
        <fullName evidence="2">Uncharacterized protein</fullName>
    </submittedName>
</protein>